<comment type="function">
    <text evidence="7">Catalyzes the transfer of the diacylglyceryl group from phosphatidylglycerol to the sulfhydryl group of the N-terminal cysteine of a prolipoprotein, the first step in the formation of mature lipoproteins.</text>
</comment>
<dbReference type="Pfam" id="PF00595">
    <property type="entry name" value="PDZ"/>
    <property type="match status" value="1"/>
</dbReference>
<feature type="transmembrane region" description="Helical" evidence="7">
    <location>
        <begin position="159"/>
        <end position="177"/>
    </location>
</feature>
<dbReference type="UniPathway" id="UPA00664"/>
<comment type="pathway">
    <text evidence="7">Protein modification; lipoprotein biosynthesis (diacylglyceryl transfer).</text>
</comment>
<dbReference type="InterPro" id="IPR001640">
    <property type="entry name" value="Lgt"/>
</dbReference>
<name>A0A5C5V5N3_9BACT</name>
<feature type="transmembrane region" description="Helical" evidence="7">
    <location>
        <begin position="76"/>
        <end position="97"/>
    </location>
</feature>
<feature type="transmembrane region" description="Helical" evidence="7">
    <location>
        <begin position="342"/>
        <end position="359"/>
    </location>
</feature>
<evidence type="ECO:0000259" key="9">
    <source>
        <dbReference type="PROSITE" id="PS50106"/>
    </source>
</evidence>
<dbReference type="InterPro" id="IPR001478">
    <property type="entry name" value="PDZ"/>
</dbReference>
<feature type="transmembrane region" description="Helical" evidence="7">
    <location>
        <begin position="20"/>
        <end position="39"/>
    </location>
</feature>
<dbReference type="GO" id="GO:0005886">
    <property type="term" value="C:plasma membrane"/>
    <property type="evidence" value="ECO:0007669"/>
    <property type="project" value="UniProtKB-SubCell"/>
</dbReference>
<dbReference type="Pfam" id="PF01790">
    <property type="entry name" value="LGT"/>
    <property type="match status" value="1"/>
</dbReference>
<dbReference type="GO" id="GO:0008961">
    <property type="term" value="F:phosphatidylglycerol-prolipoprotein diacylglyceryl transferase activity"/>
    <property type="evidence" value="ECO:0007669"/>
    <property type="project" value="UniProtKB-UniRule"/>
</dbReference>
<feature type="transmembrane region" description="Helical" evidence="7">
    <location>
        <begin position="109"/>
        <end position="129"/>
    </location>
</feature>
<evidence type="ECO:0000256" key="7">
    <source>
        <dbReference type="HAMAP-Rule" id="MF_01147"/>
    </source>
</evidence>
<comment type="catalytic activity">
    <reaction evidence="7">
        <text>L-cysteinyl-[prolipoprotein] + a 1,2-diacyl-sn-glycero-3-phospho-(1'-sn-glycerol) = an S-1,2-diacyl-sn-glyceryl-L-cysteinyl-[prolipoprotein] + sn-glycerol 1-phosphate + H(+)</text>
        <dbReference type="Rhea" id="RHEA:56712"/>
        <dbReference type="Rhea" id="RHEA-COMP:14679"/>
        <dbReference type="Rhea" id="RHEA-COMP:14680"/>
        <dbReference type="ChEBI" id="CHEBI:15378"/>
        <dbReference type="ChEBI" id="CHEBI:29950"/>
        <dbReference type="ChEBI" id="CHEBI:57685"/>
        <dbReference type="ChEBI" id="CHEBI:64716"/>
        <dbReference type="ChEBI" id="CHEBI:140658"/>
        <dbReference type="EC" id="2.5.1.145"/>
    </reaction>
</comment>
<comment type="caution">
    <text evidence="10">The sequence shown here is derived from an EMBL/GenBank/DDBJ whole genome shotgun (WGS) entry which is preliminary data.</text>
</comment>
<dbReference type="HAMAP" id="MF_01147">
    <property type="entry name" value="Lgt"/>
    <property type="match status" value="1"/>
</dbReference>
<dbReference type="GO" id="GO:0042158">
    <property type="term" value="P:lipoprotein biosynthetic process"/>
    <property type="evidence" value="ECO:0007669"/>
    <property type="project" value="UniProtKB-UniRule"/>
</dbReference>
<dbReference type="PROSITE" id="PS50106">
    <property type="entry name" value="PDZ"/>
    <property type="match status" value="1"/>
</dbReference>
<dbReference type="EC" id="2.5.1.145" evidence="7"/>
<keyword evidence="3 7" id="KW-0808">Transferase</keyword>
<reference evidence="10 11" key="1">
    <citation type="submission" date="2019-02" db="EMBL/GenBank/DDBJ databases">
        <title>Deep-cultivation of Planctomycetes and their phenomic and genomic characterization uncovers novel biology.</title>
        <authorList>
            <person name="Wiegand S."/>
            <person name="Jogler M."/>
            <person name="Boedeker C."/>
            <person name="Pinto D."/>
            <person name="Vollmers J."/>
            <person name="Rivas-Marin E."/>
            <person name="Kohn T."/>
            <person name="Peeters S.H."/>
            <person name="Heuer A."/>
            <person name="Rast P."/>
            <person name="Oberbeckmann S."/>
            <person name="Bunk B."/>
            <person name="Jeske O."/>
            <person name="Meyerdierks A."/>
            <person name="Storesund J.E."/>
            <person name="Kallscheuer N."/>
            <person name="Luecker S."/>
            <person name="Lage O.M."/>
            <person name="Pohl T."/>
            <person name="Merkel B.J."/>
            <person name="Hornburger P."/>
            <person name="Mueller R.-W."/>
            <person name="Bruemmer F."/>
            <person name="Labrenz M."/>
            <person name="Spormann A.M."/>
            <person name="Op Den Camp H."/>
            <person name="Overmann J."/>
            <person name="Amann R."/>
            <person name="Jetten M.S.M."/>
            <person name="Mascher T."/>
            <person name="Medema M.H."/>
            <person name="Devos D.P."/>
            <person name="Kaster A.-K."/>
            <person name="Ovreas L."/>
            <person name="Rohde M."/>
            <person name="Galperin M.Y."/>
            <person name="Jogler C."/>
        </authorList>
    </citation>
    <scope>NUCLEOTIDE SEQUENCE [LARGE SCALE GENOMIC DNA]</scope>
    <source>
        <strain evidence="10 11">Enr8</strain>
    </source>
</reference>
<evidence type="ECO:0000256" key="3">
    <source>
        <dbReference type="ARBA" id="ARBA00022679"/>
    </source>
</evidence>
<feature type="region of interest" description="Disordered" evidence="8">
    <location>
        <begin position="430"/>
        <end position="449"/>
    </location>
</feature>
<feature type="transmembrane region" description="Helical" evidence="7">
    <location>
        <begin position="403"/>
        <end position="419"/>
    </location>
</feature>
<feature type="transmembrane region" description="Helical" evidence="7">
    <location>
        <begin position="51"/>
        <end position="70"/>
    </location>
</feature>
<evidence type="ECO:0000256" key="8">
    <source>
        <dbReference type="SAM" id="MobiDB-lite"/>
    </source>
</evidence>
<keyword evidence="6 7" id="KW-0472">Membrane</keyword>
<dbReference type="SUPFAM" id="SSF50156">
    <property type="entry name" value="PDZ domain-like"/>
    <property type="match status" value="1"/>
</dbReference>
<evidence type="ECO:0000313" key="10">
    <source>
        <dbReference type="EMBL" id="TWT33097.1"/>
    </source>
</evidence>
<keyword evidence="2 7" id="KW-1003">Cell membrane</keyword>
<feature type="transmembrane region" description="Helical" evidence="7">
    <location>
        <begin position="189"/>
        <end position="215"/>
    </location>
</feature>
<proteinExistence type="inferred from homology"/>
<keyword evidence="10" id="KW-0328">Glycosyltransferase</keyword>
<dbReference type="PANTHER" id="PTHR30589">
    <property type="entry name" value="PROLIPOPROTEIN DIACYLGLYCERYL TRANSFERASE"/>
    <property type="match status" value="1"/>
</dbReference>
<protein>
    <recommendedName>
        <fullName evidence="7">Phosphatidylglycerol--prolipoprotein diacylglyceryl transferase</fullName>
        <ecNumber evidence="7">2.5.1.145</ecNumber>
    </recommendedName>
</protein>
<feature type="transmembrane region" description="Helical" evidence="7">
    <location>
        <begin position="366"/>
        <end position="383"/>
    </location>
</feature>
<keyword evidence="5 7" id="KW-1133">Transmembrane helix</keyword>
<feature type="binding site" evidence="7">
    <location>
        <position position="202"/>
    </location>
    <ligand>
        <name>a 1,2-diacyl-sn-glycero-3-phospho-(1'-sn-glycerol)</name>
        <dbReference type="ChEBI" id="CHEBI:64716"/>
    </ligand>
</feature>
<keyword evidence="11" id="KW-1185">Reference proteome</keyword>
<evidence type="ECO:0000256" key="4">
    <source>
        <dbReference type="ARBA" id="ARBA00022692"/>
    </source>
</evidence>
<comment type="subcellular location">
    <subcellularLocation>
        <location evidence="7">Cell membrane</location>
        <topology evidence="7">Multi-pass membrane protein</topology>
    </subcellularLocation>
</comment>
<evidence type="ECO:0000256" key="5">
    <source>
        <dbReference type="ARBA" id="ARBA00022989"/>
    </source>
</evidence>
<dbReference type="RefSeq" id="WP_146432652.1">
    <property type="nucleotide sequence ID" value="NZ_SJPF01000003.1"/>
</dbReference>
<evidence type="ECO:0000256" key="1">
    <source>
        <dbReference type="ARBA" id="ARBA00007150"/>
    </source>
</evidence>
<sequence length="449" mass="49042">MRQTLFLIPQEFFGLPLAGFGWLLIAWTIVSIILLAALIRRQGWNKETSSYLPMIIIVAVVIAFGLPMFVAQHGGIPIRGYGVMLLAAVVAGVSFASHRAQKMGLSSDAIYSLAFWMFIPGILGARIFFVAEYWDEFFYVEGNLKATFFNAINFTEGGLVVYGSLIGGAVGFAAFCYRYKLPPLALADLIAPSLFLGLCLGRIGCLLNGCCYGGVCDLPWAIPFPEGSPPYQRQLENGEFFGVRLTQNNRGDIAVGKIRKDSPAQSGLLNVGDVIVKINDAEPEAGKDKRGEPYTAMMAANRLMLDASRSGVLRLQKSDGTIVRILLPKSATWSVPVHPTQIYASLNALILFFFAAYYYPTRKHDGEVIAISLGIYAITRYLLELIRTDELSFAGTGLTISQNVSIAIFTLALVTLLYLRRRPPHTIWPLPSSKPVGNQPAGESVPSAN</sequence>
<dbReference type="InterPro" id="IPR036034">
    <property type="entry name" value="PDZ_sf"/>
</dbReference>
<evidence type="ECO:0000313" key="11">
    <source>
        <dbReference type="Proteomes" id="UP000318878"/>
    </source>
</evidence>
<keyword evidence="10" id="KW-0449">Lipoprotein</keyword>
<dbReference type="OrthoDB" id="871140at2"/>
<evidence type="ECO:0000256" key="6">
    <source>
        <dbReference type="ARBA" id="ARBA00023136"/>
    </source>
</evidence>
<gene>
    <name evidence="10" type="primary">lgt_1</name>
    <name evidence="7" type="synonym">lgt</name>
    <name evidence="10" type="ORF">Enr8_29170</name>
</gene>
<accession>A0A5C5V5N3</accession>
<dbReference type="AlphaFoldDB" id="A0A5C5V5N3"/>
<dbReference type="Proteomes" id="UP000318878">
    <property type="component" value="Unassembled WGS sequence"/>
</dbReference>
<evidence type="ECO:0000256" key="2">
    <source>
        <dbReference type="ARBA" id="ARBA00022475"/>
    </source>
</evidence>
<dbReference type="PANTHER" id="PTHR30589:SF0">
    <property type="entry name" value="PHOSPHATIDYLGLYCEROL--PROLIPOPROTEIN DIACYLGLYCERYL TRANSFERASE"/>
    <property type="match status" value="1"/>
</dbReference>
<organism evidence="10 11">
    <name type="scientific">Blastopirellula retiformator</name>
    <dbReference type="NCBI Taxonomy" id="2527970"/>
    <lineage>
        <taxon>Bacteria</taxon>
        <taxon>Pseudomonadati</taxon>
        <taxon>Planctomycetota</taxon>
        <taxon>Planctomycetia</taxon>
        <taxon>Pirellulales</taxon>
        <taxon>Pirellulaceae</taxon>
        <taxon>Blastopirellula</taxon>
    </lineage>
</organism>
<dbReference type="Gene3D" id="2.30.42.10">
    <property type="match status" value="1"/>
</dbReference>
<keyword evidence="4 7" id="KW-0812">Transmembrane</keyword>
<dbReference type="EMBL" id="SJPF01000003">
    <property type="protein sequence ID" value="TWT33097.1"/>
    <property type="molecule type" value="Genomic_DNA"/>
</dbReference>
<feature type="domain" description="PDZ" evidence="9">
    <location>
        <begin position="236"/>
        <end position="280"/>
    </location>
</feature>
<comment type="similarity">
    <text evidence="1 7">Belongs to the Lgt family.</text>
</comment>